<dbReference type="EMBL" id="JATAAI010000001">
    <property type="protein sequence ID" value="KAK1748889.1"/>
    <property type="molecule type" value="Genomic_DNA"/>
</dbReference>
<protein>
    <submittedName>
        <fullName evidence="2">Uncharacterized protein</fullName>
    </submittedName>
</protein>
<dbReference type="AlphaFoldDB" id="A0AAD9DJW2"/>
<dbReference type="Proteomes" id="UP001224775">
    <property type="component" value="Unassembled WGS sequence"/>
</dbReference>
<feature type="compositionally biased region" description="Low complexity" evidence="1">
    <location>
        <begin position="47"/>
        <end position="67"/>
    </location>
</feature>
<reference evidence="2" key="1">
    <citation type="submission" date="2023-06" db="EMBL/GenBank/DDBJ databases">
        <title>Survivors Of The Sea: Transcriptome response of Skeletonema marinoi to long-term dormancy.</title>
        <authorList>
            <person name="Pinder M.I.M."/>
            <person name="Kourtchenko O."/>
            <person name="Robertson E.K."/>
            <person name="Larsson T."/>
            <person name="Maumus F."/>
            <person name="Osuna-Cruz C.M."/>
            <person name="Vancaester E."/>
            <person name="Stenow R."/>
            <person name="Vandepoele K."/>
            <person name="Ploug H."/>
            <person name="Bruchert V."/>
            <person name="Godhe A."/>
            <person name="Topel M."/>
        </authorList>
    </citation>
    <scope>NUCLEOTIDE SEQUENCE</scope>
    <source>
        <strain evidence="2">R05AC</strain>
    </source>
</reference>
<feature type="region of interest" description="Disordered" evidence="1">
    <location>
        <begin position="1"/>
        <end position="72"/>
    </location>
</feature>
<keyword evidence="3" id="KW-1185">Reference proteome</keyword>
<feature type="compositionally biased region" description="Polar residues" evidence="1">
    <location>
        <begin position="17"/>
        <end position="39"/>
    </location>
</feature>
<name>A0AAD9DJW2_9STRA</name>
<sequence length="136" mass="14727">MDNKLSSMPEIELPESVASTDPDLSSSVPFGSLRESQFTHPHLDRWQQSSSNNSYQQTTTTQFQPQSLPAYASTGSGGIGSFFLESNNATSSETNRNMLNESSGIGGLLEGSRMVTTTIITHVTLQGLQMTITNLH</sequence>
<evidence type="ECO:0000256" key="1">
    <source>
        <dbReference type="SAM" id="MobiDB-lite"/>
    </source>
</evidence>
<proteinExistence type="predicted"/>
<evidence type="ECO:0000313" key="3">
    <source>
        <dbReference type="Proteomes" id="UP001224775"/>
    </source>
</evidence>
<gene>
    <name evidence="2" type="ORF">QTG54_000828</name>
</gene>
<accession>A0AAD9DJW2</accession>
<comment type="caution">
    <text evidence="2">The sequence shown here is derived from an EMBL/GenBank/DDBJ whole genome shotgun (WGS) entry which is preliminary data.</text>
</comment>
<evidence type="ECO:0000313" key="2">
    <source>
        <dbReference type="EMBL" id="KAK1748889.1"/>
    </source>
</evidence>
<organism evidence="2 3">
    <name type="scientific">Skeletonema marinoi</name>
    <dbReference type="NCBI Taxonomy" id="267567"/>
    <lineage>
        <taxon>Eukaryota</taxon>
        <taxon>Sar</taxon>
        <taxon>Stramenopiles</taxon>
        <taxon>Ochrophyta</taxon>
        <taxon>Bacillariophyta</taxon>
        <taxon>Coscinodiscophyceae</taxon>
        <taxon>Thalassiosirophycidae</taxon>
        <taxon>Thalassiosirales</taxon>
        <taxon>Skeletonemataceae</taxon>
        <taxon>Skeletonema</taxon>
        <taxon>Skeletonema marinoi-dohrnii complex</taxon>
    </lineage>
</organism>